<feature type="non-terminal residue" evidence="2">
    <location>
        <position position="1"/>
    </location>
</feature>
<proteinExistence type="predicted"/>
<name>A0A9N9GJA4_9GLOM</name>
<evidence type="ECO:0000313" key="3">
    <source>
        <dbReference type="Proteomes" id="UP000789396"/>
    </source>
</evidence>
<feature type="compositionally biased region" description="Low complexity" evidence="1">
    <location>
        <begin position="64"/>
        <end position="75"/>
    </location>
</feature>
<dbReference type="Proteomes" id="UP000789396">
    <property type="component" value="Unassembled WGS sequence"/>
</dbReference>
<organism evidence="2 3">
    <name type="scientific">Racocetra fulgida</name>
    <dbReference type="NCBI Taxonomy" id="60492"/>
    <lineage>
        <taxon>Eukaryota</taxon>
        <taxon>Fungi</taxon>
        <taxon>Fungi incertae sedis</taxon>
        <taxon>Mucoromycota</taxon>
        <taxon>Glomeromycotina</taxon>
        <taxon>Glomeromycetes</taxon>
        <taxon>Diversisporales</taxon>
        <taxon>Gigasporaceae</taxon>
        <taxon>Racocetra</taxon>
    </lineage>
</organism>
<evidence type="ECO:0000256" key="1">
    <source>
        <dbReference type="SAM" id="MobiDB-lite"/>
    </source>
</evidence>
<feature type="region of interest" description="Disordered" evidence="1">
    <location>
        <begin position="1"/>
        <end position="75"/>
    </location>
</feature>
<dbReference type="EMBL" id="CAJVPZ010009178">
    <property type="protein sequence ID" value="CAG8606109.1"/>
    <property type="molecule type" value="Genomic_DNA"/>
</dbReference>
<comment type="caution">
    <text evidence="2">The sequence shown here is derived from an EMBL/GenBank/DDBJ whole genome shotgun (WGS) entry which is preliminary data.</text>
</comment>
<accession>A0A9N9GJA4</accession>
<gene>
    <name evidence="2" type="ORF">RFULGI_LOCUS6795</name>
</gene>
<sequence length="75" mass="8507">VLKTESTIQQSSSSYNPQQGSSTSADSFIKKYNNPYMNINDNSTSNNTNPAQQQQQYTNTSDIQQQQPYLQQPEQ</sequence>
<reference evidence="2" key="1">
    <citation type="submission" date="2021-06" db="EMBL/GenBank/DDBJ databases">
        <authorList>
            <person name="Kallberg Y."/>
            <person name="Tangrot J."/>
            <person name="Rosling A."/>
        </authorList>
    </citation>
    <scope>NUCLEOTIDE SEQUENCE</scope>
    <source>
        <strain evidence="2">IN212</strain>
    </source>
</reference>
<evidence type="ECO:0000313" key="2">
    <source>
        <dbReference type="EMBL" id="CAG8606109.1"/>
    </source>
</evidence>
<dbReference type="AlphaFoldDB" id="A0A9N9GJA4"/>
<feature type="compositionally biased region" description="Polar residues" evidence="1">
    <location>
        <begin position="50"/>
        <end position="63"/>
    </location>
</feature>
<protein>
    <submittedName>
        <fullName evidence="2">12181_t:CDS:1</fullName>
    </submittedName>
</protein>
<feature type="compositionally biased region" description="Low complexity" evidence="1">
    <location>
        <begin position="9"/>
        <end position="24"/>
    </location>
</feature>
<keyword evidence="3" id="KW-1185">Reference proteome</keyword>
<feature type="compositionally biased region" description="Low complexity" evidence="1">
    <location>
        <begin position="38"/>
        <end position="49"/>
    </location>
</feature>